<feature type="transmembrane region" description="Helical" evidence="1">
    <location>
        <begin position="282"/>
        <end position="302"/>
    </location>
</feature>
<protein>
    <submittedName>
        <fullName evidence="2">ABC transporter permease subunit</fullName>
    </submittedName>
</protein>
<dbReference type="GO" id="GO:0140359">
    <property type="term" value="F:ABC-type transporter activity"/>
    <property type="evidence" value="ECO:0007669"/>
    <property type="project" value="InterPro"/>
</dbReference>
<keyword evidence="1" id="KW-1133">Transmembrane helix</keyword>
<reference evidence="2" key="1">
    <citation type="submission" date="2021-04" db="EMBL/GenBank/DDBJ databases">
        <title>Luteolibacter sp. 32A isolated from the skin of an Anderson's salamander (Ambystoma andersonii).</title>
        <authorList>
            <person name="Spergser J."/>
            <person name="Busse H.-J."/>
        </authorList>
    </citation>
    <scope>NUCLEOTIDE SEQUENCE</scope>
    <source>
        <strain evidence="2">32A</strain>
    </source>
</reference>
<dbReference type="PANTHER" id="PTHR43471">
    <property type="entry name" value="ABC TRANSPORTER PERMEASE"/>
    <property type="match status" value="1"/>
</dbReference>
<dbReference type="PANTHER" id="PTHR43471:SF10">
    <property type="entry name" value="SLL1107 PROTEIN"/>
    <property type="match status" value="1"/>
</dbReference>
<name>A0A975IYX7_9BACT</name>
<feature type="transmembrane region" description="Helical" evidence="1">
    <location>
        <begin position="74"/>
        <end position="96"/>
    </location>
</feature>
<dbReference type="EMBL" id="CP073100">
    <property type="protein sequence ID" value="QUE50594.1"/>
    <property type="molecule type" value="Genomic_DNA"/>
</dbReference>
<keyword evidence="3" id="KW-1185">Reference proteome</keyword>
<proteinExistence type="predicted"/>
<dbReference type="GO" id="GO:0005886">
    <property type="term" value="C:plasma membrane"/>
    <property type="evidence" value="ECO:0007669"/>
    <property type="project" value="UniProtKB-SubCell"/>
</dbReference>
<dbReference type="KEGG" id="lamb:KBB96_17235"/>
<dbReference type="AlphaFoldDB" id="A0A975IYX7"/>
<sequence>MTHAPTRKHPLARPRRIAVIAGHAFTQLVRMKVFYFLAIFALIAIASNFFDLPQHEGPEAMGAKGLDILRLIKSWSLGAMTLFSVVFGIVSTALLLPKDVEDRTLYTILAKPVPRIDYLIGKLGGVLLLLAVSLGLMDLLMTGMLHIRMNIVLEVQKAMADSYGWDQAARDSLTRDTLLQGPTWSLQGAVAAVFLRSAVMAAVALLISTFSSSTLFTAVVSFLVYFIGHFQGDVLGGGDSGQSAMARYLGQAVAMVFPDFQLFNVIDAVIQGKMMEIAQFGKLVWAALYYIGVYVFGSWFVFSDKEF</sequence>
<evidence type="ECO:0000256" key="1">
    <source>
        <dbReference type="SAM" id="Phobius"/>
    </source>
</evidence>
<accession>A0A975IYX7</accession>
<keyword evidence="1" id="KW-0472">Membrane</keyword>
<dbReference type="RefSeq" id="WP_211630734.1">
    <property type="nucleotide sequence ID" value="NZ_CP073100.1"/>
</dbReference>
<evidence type="ECO:0000313" key="3">
    <source>
        <dbReference type="Proteomes" id="UP000676169"/>
    </source>
</evidence>
<organism evidence="2 3">
    <name type="scientific">Luteolibacter ambystomatis</name>
    <dbReference type="NCBI Taxonomy" id="2824561"/>
    <lineage>
        <taxon>Bacteria</taxon>
        <taxon>Pseudomonadati</taxon>
        <taxon>Verrucomicrobiota</taxon>
        <taxon>Verrucomicrobiia</taxon>
        <taxon>Verrucomicrobiales</taxon>
        <taxon>Verrucomicrobiaceae</taxon>
        <taxon>Luteolibacter</taxon>
    </lineage>
</organism>
<evidence type="ECO:0000313" key="2">
    <source>
        <dbReference type="EMBL" id="QUE50594.1"/>
    </source>
</evidence>
<feature type="transmembrane region" description="Helical" evidence="1">
    <location>
        <begin position="33"/>
        <end position="53"/>
    </location>
</feature>
<feature type="transmembrane region" description="Helical" evidence="1">
    <location>
        <begin position="248"/>
        <end position="270"/>
    </location>
</feature>
<dbReference type="Pfam" id="PF12679">
    <property type="entry name" value="ABC2_membrane_2"/>
    <property type="match status" value="1"/>
</dbReference>
<keyword evidence="1" id="KW-0812">Transmembrane</keyword>
<feature type="transmembrane region" description="Helical" evidence="1">
    <location>
        <begin position="203"/>
        <end position="228"/>
    </location>
</feature>
<dbReference type="Proteomes" id="UP000676169">
    <property type="component" value="Chromosome"/>
</dbReference>
<gene>
    <name evidence="2" type="ORF">KBB96_17235</name>
</gene>
<feature type="transmembrane region" description="Helical" evidence="1">
    <location>
        <begin position="116"/>
        <end position="140"/>
    </location>
</feature>